<reference evidence="3" key="3">
    <citation type="submission" date="2025-09" db="UniProtKB">
        <authorList>
            <consortium name="Ensembl"/>
        </authorList>
    </citation>
    <scope>IDENTIFICATION</scope>
</reference>
<dbReference type="PANTHER" id="PTHR11324:SF16">
    <property type="entry name" value="PDZ DOMAIN-CONTAINING PROTEIN 2"/>
    <property type="match status" value="1"/>
</dbReference>
<name>A0A4W5LF00_9TELE</name>
<reference evidence="4" key="1">
    <citation type="submission" date="2018-06" db="EMBL/GenBank/DDBJ databases">
        <title>Genome assembly of Danube salmon.</title>
        <authorList>
            <person name="Macqueen D.J."/>
            <person name="Gundappa M.K."/>
        </authorList>
    </citation>
    <scope>NUCLEOTIDE SEQUENCE [LARGE SCALE GENOMIC DNA]</scope>
</reference>
<evidence type="ECO:0000313" key="3">
    <source>
        <dbReference type="Ensembl" id="ENSHHUP00000024491.1"/>
    </source>
</evidence>
<dbReference type="InterPro" id="IPR036034">
    <property type="entry name" value="PDZ_sf"/>
</dbReference>
<sequence>MSPRHHDLYHRTGRSYSPGCRDNGPETARPVVEMVPDGALRVELLKTSAGLGFSLEGGKASAHGDRPLNVKRVFKGGAAELSRALDVGDEVLEVNGSSLQGLMHYDAWNIIKTASKGPVQLVIRKPRTSV</sequence>
<feature type="compositionally biased region" description="Basic and acidic residues" evidence="1">
    <location>
        <begin position="1"/>
        <end position="10"/>
    </location>
</feature>
<dbReference type="PROSITE" id="PS50106">
    <property type="entry name" value="PDZ"/>
    <property type="match status" value="1"/>
</dbReference>
<dbReference type="Proteomes" id="UP000314982">
    <property type="component" value="Unassembled WGS sequence"/>
</dbReference>
<dbReference type="CDD" id="cd06763">
    <property type="entry name" value="PDZ7_PDZD2-PDZ4_hPro-IL-16-like"/>
    <property type="match status" value="1"/>
</dbReference>
<organism evidence="3 4">
    <name type="scientific">Hucho hucho</name>
    <name type="common">huchen</name>
    <dbReference type="NCBI Taxonomy" id="62062"/>
    <lineage>
        <taxon>Eukaryota</taxon>
        <taxon>Metazoa</taxon>
        <taxon>Chordata</taxon>
        <taxon>Craniata</taxon>
        <taxon>Vertebrata</taxon>
        <taxon>Euteleostomi</taxon>
        <taxon>Actinopterygii</taxon>
        <taxon>Neopterygii</taxon>
        <taxon>Teleostei</taxon>
        <taxon>Protacanthopterygii</taxon>
        <taxon>Salmoniformes</taxon>
        <taxon>Salmonidae</taxon>
        <taxon>Salmoninae</taxon>
        <taxon>Hucho</taxon>
    </lineage>
</organism>
<dbReference type="SUPFAM" id="SSF50156">
    <property type="entry name" value="PDZ domain-like"/>
    <property type="match status" value="1"/>
</dbReference>
<dbReference type="STRING" id="62062.ENSHHUP00000024491"/>
<protein>
    <recommendedName>
        <fullName evidence="2">PDZ domain-containing protein</fullName>
    </recommendedName>
</protein>
<proteinExistence type="predicted"/>
<dbReference type="GeneTree" id="ENSGT00940000157749"/>
<evidence type="ECO:0000256" key="1">
    <source>
        <dbReference type="SAM" id="MobiDB-lite"/>
    </source>
</evidence>
<accession>A0A4W5LF00</accession>
<feature type="domain" description="PDZ" evidence="2">
    <location>
        <begin position="41"/>
        <end position="126"/>
    </location>
</feature>
<dbReference type="InterPro" id="IPR001478">
    <property type="entry name" value="PDZ"/>
</dbReference>
<dbReference type="SMART" id="SM00228">
    <property type="entry name" value="PDZ"/>
    <property type="match status" value="1"/>
</dbReference>
<dbReference type="Pfam" id="PF00595">
    <property type="entry name" value="PDZ"/>
    <property type="match status" value="1"/>
</dbReference>
<keyword evidence="4" id="KW-1185">Reference proteome</keyword>
<dbReference type="Ensembl" id="ENSHHUT00000025415.1">
    <property type="protein sequence ID" value="ENSHHUP00000024491.1"/>
    <property type="gene ID" value="ENSHHUG00000015372.1"/>
</dbReference>
<dbReference type="Gene3D" id="2.30.42.10">
    <property type="match status" value="1"/>
</dbReference>
<dbReference type="PANTHER" id="PTHR11324">
    <property type="entry name" value="IL16-RELATED"/>
    <property type="match status" value="1"/>
</dbReference>
<evidence type="ECO:0000259" key="2">
    <source>
        <dbReference type="PROSITE" id="PS50106"/>
    </source>
</evidence>
<reference evidence="3" key="2">
    <citation type="submission" date="2025-08" db="UniProtKB">
        <authorList>
            <consortium name="Ensembl"/>
        </authorList>
    </citation>
    <scope>IDENTIFICATION</scope>
</reference>
<evidence type="ECO:0000313" key="4">
    <source>
        <dbReference type="Proteomes" id="UP000314982"/>
    </source>
</evidence>
<dbReference type="AlphaFoldDB" id="A0A4W5LF00"/>
<feature type="region of interest" description="Disordered" evidence="1">
    <location>
        <begin position="1"/>
        <end position="25"/>
    </location>
</feature>